<accession>A0A6A4SI13</accession>
<comment type="caution">
    <text evidence="1">The sequence shown here is derived from an EMBL/GenBank/DDBJ whole genome shotgun (WGS) entry which is preliminary data.</text>
</comment>
<dbReference type="Proteomes" id="UP000438429">
    <property type="component" value="Unassembled WGS sequence"/>
</dbReference>
<protein>
    <submittedName>
        <fullName evidence="1">Uncharacterized protein</fullName>
    </submittedName>
</protein>
<evidence type="ECO:0000313" key="1">
    <source>
        <dbReference type="EMBL" id="KAF0031530.1"/>
    </source>
</evidence>
<sequence>MDYIAAFKVARTLDLTKDEPTEQMSGDFSIWRDFCSEVMLTNSLKYQNNPKYIRGHTNSSLVTFLRSHVLKCRERGSSGHRQPKPQLEPFSDFMFLLKVFVDEVSGAARTVVTKWIVTMSHGEMGSIYFGNTECGSGDNGERHNVIKVKSNKVSLKSECFNNRKQHRKEKKPISSKRVHVYLL</sequence>
<evidence type="ECO:0000313" key="2">
    <source>
        <dbReference type="Proteomes" id="UP000438429"/>
    </source>
</evidence>
<gene>
    <name evidence="1" type="ORF">F2P81_016085</name>
</gene>
<reference evidence="1 2" key="1">
    <citation type="submission" date="2019-06" db="EMBL/GenBank/DDBJ databases">
        <title>Draft genomes of female and male turbot (Scophthalmus maximus).</title>
        <authorList>
            <person name="Xu H."/>
            <person name="Xu X.-W."/>
            <person name="Shao C."/>
            <person name="Chen S."/>
        </authorList>
    </citation>
    <scope>NUCLEOTIDE SEQUENCE [LARGE SCALE GENOMIC DNA]</scope>
    <source>
        <strain evidence="1">Ysfricsl-2016a</strain>
        <tissue evidence="1">Blood</tissue>
    </source>
</reference>
<name>A0A6A4SI13_SCOMX</name>
<dbReference type="AlphaFoldDB" id="A0A6A4SI13"/>
<dbReference type="EMBL" id="VEVO01000014">
    <property type="protein sequence ID" value="KAF0031530.1"/>
    <property type="molecule type" value="Genomic_DNA"/>
</dbReference>
<proteinExistence type="predicted"/>
<organism evidence="1 2">
    <name type="scientific">Scophthalmus maximus</name>
    <name type="common">Turbot</name>
    <name type="synonym">Psetta maxima</name>
    <dbReference type="NCBI Taxonomy" id="52904"/>
    <lineage>
        <taxon>Eukaryota</taxon>
        <taxon>Metazoa</taxon>
        <taxon>Chordata</taxon>
        <taxon>Craniata</taxon>
        <taxon>Vertebrata</taxon>
        <taxon>Euteleostomi</taxon>
        <taxon>Actinopterygii</taxon>
        <taxon>Neopterygii</taxon>
        <taxon>Teleostei</taxon>
        <taxon>Neoteleostei</taxon>
        <taxon>Acanthomorphata</taxon>
        <taxon>Carangaria</taxon>
        <taxon>Pleuronectiformes</taxon>
        <taxon>Pleuronectoidei</taxon>
        <taxon>Scophthalmidae</taxon>
        <taxon>Scophthalmus</taxon>
    </lineage>
</organism>